<protein>
    <submittedName>
        <fullName evidence="1">S41 family peptidase</fullName>
    </submittedName>
</protein>
<evidence type="ECO:0000313" key="1">
    <source>
        <dbReference type="EMBL" id="QOX63296.1"/>
    </source>
</evidence>
<evidence type="ECO:0000313" key="2">
    <source>
        <dbReference type="Proteomes" id="UP000594014"/>
    </source>
</evidence>
<accession>A0ACD1AA26</accession>
<proteinExistence type="predicted"/>
<organism evidence="1 2">
    <name type="scientific">Anoxybacterium hadale</name>
    <dbReference type="NCBI Taxonomy" id="3408580"/>
    <lineage>
        <taxon>Bacteria</taxon>
        <taxon>Bacillati</taxon>
        <taxon>Bacillota</taxon>
        <taxon>Clostridia</taxon>
        <taxon>Peptostreptococcales</taxon>
        <taxon>Anaerovoracaceae</taxon>
        <taxon>Anoxybacterium</taxon>
    </lineage>
</organism>
<reference evidence="1" key="1">
    <citation type="submission" date="2019-08" db="EMBL/GenBank/DDBJ databases">
        <title>Genome sequence of Clostridiales bacterium MT110.</title>
        <authorList>
            <person name="Cao J."/>
        </authorList>
    </citation>
    <scope>NUCLEOTIDE SEQUENCE</scope>
    <source>
        <strain evidence="1">MT110</strain>
    </source>
</reference>
<dbReference type="EMBL" id="CP042469">
    <property type="protein sequence ID" value="QOX63296.1"/>
    <property type="molecule type" value="Genomic_DNA"/>
</dbReference>
<gene>
    <name evidence="1" type="ORF">FRZ06_08010</name>
</gene>
<sequence length="402" mass="43543">MFMMKRRNLIFVIVIAVLAGALASGGAIFFVGYSSGGYMPITKDEYNNYRQMKQKYGELAELEQYIQKRYYVPVDEEKLKEGMYKGLFWGIGDPYSSYLTAEEYKEIMISTTGEYQGIGVTIAPDDKGLINVVAPIDGSPADQAGIKSGDKIIGVGEDLYDGSSIDQAVAAMRGKPGTKVDIVVLRAGKELNFKITRANIVMKTVRSEVLDDNIGYIRISSFEEKTADEFKEHLRDLEVKGVKGFVLDLRDNGGGLVDVSVDVADMLLNEGIVTYTEDREGNKSYYKSNAGATALPYVVLVNGGTASASEIVTAAIKDHSGGKIVGTTTYGKGIIQSIEKLSNGDAVKLTIMQYFSPNGSVIHKVGITPDVVVEALAEDAPDEGSDENTVDRQLEAAVALLK</sequence>
<dbReference type="Proteomes" id="UP000594014">
    <property type="component" value="Chromosome"/>
</dbReference>
<keyword evidence="2" id="KW-1185">Reference proteome</keyword>
<name>A0ACD1AA26_9FIRM</name>